<reference evidence="2" key="1">
    <citation type="submission" date="2022-11" db="UniProtKB">
        <authorList>
            <consortium name="WormBaseParasite"/>
        </authorList>
    </citation>
    <scope>IDENTIFICATION</scope>
</reference>
<dbReference type="Proteomes" id="UP000887574">
    <property type="component" value="Unplaced"/>
</dbReference>
<dbReference type="WBParaSite" id="jg11764">
    <property type="protein sequence ID" value="jg11764"/>
    <property type="gene ID" value="jg11764"/>
</dbReference>
<accession>A0A915CRP2</accession>
<protein>
    <submittedName>
        <fullName evidence="2">Uncharacterized protein</fullName>
    </submittedName>
</protein>
<sequence length="122" mass="13452">MEQNSSQKQMKARDVVDSLVNDLTDLKINNNTSSSKCCVAAAAKKSSVKVDGSGTREAAISPADYISMQSLQSSMKANKMNTTIKVSRHNLMADLLSFNDEPVEVVEKNEPKETESWKKKLK</sequence>
<evidence type="ECO:0000313" key="2">
    <source>
        <dbReference type="WBParaSite" id="jg11764"/>
    </source>
</evidence>
<proteinExistence type="predicted"/>
<evidence type="ECO:0000313" key="1">
    <source>
        <dbReference type="Proteomes" id="UP000887574"/>
    </source>
</evidence>
<organism evidence="1 2">
    <name type="scientific">Ditylenchus dipsaci</name>
    <dbReference type="NCBI Taxonomy" id="166011"/>
    <lineage>
        <taxon>Eukaryota</taxon>
        <taxon>Metazoa</taxon>
        <taxon>Ecdysozoa</taxon>
        <taxon>Nematoda</taxon>
        <taxon>Chromadorea</taxon>
        <taxon>Rhabditida</taxon>
        <taxon>Tylenchina</taxon>
        <taxon>Tylenchomorpha</taxon>
        <taxon>Sphaerularioidea</taxon>
        <taxon>Anguinidae</taxon>
        <taxon>Anguininae</taxon>
        <taxon>Ditylenchus</taxon>
    </lineage>
</organism>
<name>A0A915CRP2_9BILA</name>
<keyword evidence="1" id="KW-1185">Reference proteome</keyword>
<dbReference type="AlphaFoldDB" id="A0A915CRP2"/>